<dbReference type="GO" id="GO:0005737">
    <property type="term" value="C:cytoplasm"/>
    <property type="evidence" value="ECO:0007669"/>
    <property type="project" value="UniProtKB-SubCell"/>
</dbReference>
<dbReference type="EMBL" id="GL377583">
    <property type="protein sequence ID" value="EFJ26906.1"/>
    <property type="molecule type" value="Genomic_DNA"/>
</dbReference>
<dbReference type="InterPro" id="IPR038881">
    <property type="entry name" value="Yae1-like"/>
</dbReference>
<dbReference type="InterPro" id="IPR019191">
    <property type="entry name" value="Essential_protein_Yae1_N"/>
</dbReference>
<dbReference type="FunCoup" id="D8RLE8">
    <property type="interactions" value="71"/>
</dbReference>
<proteinExistence type="predicted"/>
<dbReference type="InParanoid" id="D8RLE8"/>
<feature type="region of interest" description="Disordered" evidence="5">
    <location>
        <begin position="1"/>
        <end position="28"/>
    </location>
</feature>
<feature type="compositionally biased region" description="Acidic residues" evidence="5">
    <location>
        <begin position="1"/>
        <end position="16"/>
    </location>
</feature>
<evidence type="ECO:0000313" key="7">
    <source>
        <dbReference type="EMBL" id="EFJ26906.1"/>
    </source>
</evidence>
<dbReference type="AlphaFoldDB" id="D8RLE8"/>
<dbReference type="PANTHER" id="PTHR18829:SF0">
    <property type="entry name" value="PROTEIN YAE1 HOMOLOG"/>
    <property type="match status" value="1"/>
</dbReference>
<evidence type="ECO:0000259" key="6">
    <source>
        <dbReference type="Pfam" id="PF09811"/>
    </source>
</evidence>
<dbReference type="Gramene" id="EFJ26906">
    <property type="protein sequence ID" value="EFJ26906"/>
    <property type="gene ID" value="SELMODRAFT_441737"/>
</dbReference>
<evidence type="ECO:0000256" key="3">
    <source>
        <dbReference type="ARBA" id="ARBA00022490"/>
    </source>
</evidence>
<gene>
    <name evidence="7" type="ORF">SELMODRAFT_441737</name>
</gene>
<comment type="subcellular location">
    <subcellularLocation>
        <location evidence="2">Cytoplasm</location>
    </subcellularLocation>
    <subcellularLocation>
        <location evidence="1">Nucleus</location>
    </subcellularLocation>
</comment>
<evidence type="ECO:0000313" key="8">
    <source>
        <dbReference type="Proteomes" id="UP000001514"/>
    </source>
</evidence>
<name>D8RLE8_SELML</name>
<evidence type="ECO:0000256" key="4">
    <source>
        <dbReference type="ARBA" id="ARBA00023242"/>
    </source>
</evidence>
<accession>D8RLE8</accession>
<dbReference type="eggNOG" id="ENOG502S765">
    <property type="taxonomic scope" value="Eukaryota"/>
</dbReference>
<protein>
    <recommendedName>
        <fullName evidence="6">Essential protein Yae1 N-terminal domain-containing protein</fullName>
    </recommendedName>
</protein>
<keyword evidence="3" id="KW-0963">Cytoplasm</keyword>
<evidence type="ECO:0000256" key="2">
    <source>
        <dbReference type="ARBA" id="ARBA00004496"/>
    </source>
</evidence>
<dbReference type="Proteomes" id="UP000001514">
    <property type="component" value="Unassembled WGS sequence"/>
</dbReference>
<organism evidence="8">
    <name type="scientific">Selaginella moellendorffii</name>
    <name type="common">Spikemoss</name>
    <dbReference type="NCBI Taxonomy" id="88036"/>
    <lineage>
        <taxon>Eukaryota</taxon>
        <taxon>Viridiplantae</taxon>
        <taxon>Streptophyta</taxon>
        <taxon>Embryophyta</taxon>
        <taxon>Tracheophyta</taxon>
        <taxon>Lycopodiopsida</taxon>
        <taxon>Selaginellales</taxon>
        <taxon>Selaginellaceae</taxon>
        <taxon>Selaginella</taxon>
    </lineage>
</organism>
<keyword evidence="4" id="KW-0539">Nucleus</keyword>
<dbReference type="GO" id="GO:0005634">
    <property type="term" value="C:nucleus"/>
    <property type="evidence" value="ECO:0007669"/>
    <property type="project" value="UniProtKB-SubCell"/>
</dbReference>
<reference evidence="7 8" key="1">
    <citation type="journal article" date="2011" name="Science">
        <title>The Selaginella genome identifies genetic changes associated with the evolution of vascular plants.</title>
        <authorList>
            <person name="Banks J.A."/>
            <person name="Nishiyama T."/>
            <person name="Hasebe M."/>
            <person name="Bowman J.L."/>
            <person name="Gribskov M."/>
            <person name="dePamphilis C."/>
            <person name="Albert V.A."/>
            <person name="Aono N."/>
            <person name="Aoyama T."/>
            <person name="Ambrose B.A."/>
            <person name="Ashton N.W."/>
            <person name="Axtell M.J."/>
            <person name="Barker E."/>
            <person name="Barker M.S."/>
            <person name="Bennetzen J.L."/>
            <person name="Bonawitz N.D."/>
            <person name="Chapple C."/>
            <person name="Cheng C."/>
            <person name="Correa L.G."/>
            <person name="Dacre M."/>
            <person name="DeBarry J."/>
            <person name="Dreyer I."/>
            <person name="Elias M."/>
            <person name="Engstrom E.M."/>
            <person name="Estelle M."/>
            <person name="Feng L."/>
            <person name="Finet C."/>
            <person name="Floyd S.K."/>
            <person name="Frommer W.B."/>
            <person name="Fujita T."/>
            <person name="Gramzow L."/>
            <person name="Gutensohn M."/>
            <person name="Harholt J."/>
            <person name="Hattori M."/>
            <person name="Heyl A."/>
            <person name="Hirai T."/>
            <person name="Hiwatashi Y."/>
            <person name="Ishikawa M."/>
            <person name="Iwata M."/>
            <person name="Karol K.G."/>
            <person name="Koehler B."/>
            <person name="Kolukisaoglu U."/>
            <person name="Kubo M."/>
            <person name="Kurata T."/>
            <person name="Lalonde S."/>
            <person name="Li K."/>
            <person name="Li Y."/>
            <person name="Litt A."/>
            <person name="Lyons E."/>
            <person name="Manning G."/>
            <person name="Maruyama T."/>
            <person name="Michael T.P."/>
            <person name="Mikami K."/>
            <person name="Miyazaki S."/>
            <person name="Morinaga S."/>
            <person name="Murata T."/>
            <person name="Mueller-Roeber B."/>
            <person name="Nelson D.R."/>
            <person name="Obara M."/>
            <person name="Oguri Y."/>
            <person name="Olmstead R.G."/>
            <person name="Onodera N."/>
            <person name="Petersen B.L."/>
            <person name="Pils B."/>
            <person name="Prigge M."/>
            <person name="Rensing S.A."/>
            <person name="Riano-Pachon D.M."/>
            <person name="Roberts A.W."/>
            <person name="Sato Y."/>
            <person name="Scheller H.V."/>
            <person name="Schulz B."/>
            <person name="Schulz C."/>
            <person name="Shakirov E.V."/>
            <person name="Shibagaki N."/>
            <person name="Shinohara N."/>
            <person name="Shippen D.E."/>
            <person name="Soerensen I."/>
            <person name="Sotooka R."/>
            <person name="Sugimoto N."/>
            <person name="Sugita M."/>
            <person name="Sumikawa N."/>
            <person name="Tanurdzic M."/>
            <person name="Theissen G."/>
            <person name="Ulvskov P."/>
            <person name="Wakazuki S."/>
            <person name="Weng J.K."/>
            <person name="Willats W.W."/>
            <person name="Wipf D."/>
            <person name="Wolf P.G."/>
            <person name="Yang L."/>
            <person name="Zimmer A.D."/>
            <person name="Zhu Q."/>
            <person name="Mitros T."/>
            <person name="Hellsten U."/>
            <person name="Loque D."/>
            <person name="Otillar R."/>
            <person name="Salamov A."/>
            <person name="Schmutz J."/>
            <person name="Shapiro H."/>
            <person name="Lindquist E."/>
            <person name="Lucas S."/>
            <person name="Rokhsar D."/>
            <person name="Grigoriev I.V."/>
        </authorList>
    </citation>
    <scope>NUCLEOTIDE SEQUENCE [LARGE SCALE GENOMIC DNA]</scope>
</reference>
<feature type="domain" description="Essential protein Yae1 N-terminal" evidence="6">
    <location>
        <begin position="34"/>
        <end position="71"/>
    </location>
</feature>
<evidence type="ECO:0000256" key="1">
    <source>
        <dbReference type="ARBA" id="ARBA00004123"/>
    </source>
</evidence>
<evidence type="ECO:0000256" key="5">
    <source>
        <dbReference type="SAM" id="MobiDB-lite"/>
    </source>
</evidence>
<dbReference type="KEGG" id="smo:SELMODRAFT_441737"/>
<dbReference type="Pfam" id="PF09811">
    <property type="entry name" value="Yae1_N"/>
    <property type="match status" value="1"/>
</dbReference>
<dbReference type="PANTHER" id="PTHR18829">
    <property type="entry name" value="PROTEIN YAE1 HOMOLOG"/>
    <property type="match status" value="1"/>
</dbReference>
<sequence>MAEEEEDPWSDGDGDGGEGPRESEWQSRNFHTLGYRDGLFAGKESSAQKGFDAGFKESAPAGFDWGIARGITSAFAALSPRHQELLAPDKNARDDLKSLRDSISGISSNDALASYHSHQVLRDETSTVADVGVLSSQAKAAADKASIAYDALLQNSRSNNLRWFSSVRRSWLPFAKLDSPAATLLAAKKLFFGIPSLCAVATVDAVLIDTNTVNSERSLAMLLFPKYEPSRQGMCRALARVKQRTGTFDTEDGSLALDRAPTQAVSGLAEFPCRHL</sequence>
<dbReference type="HOGENOM" id="CLU_1121672_0_0_1"/>
<keyword evidence="8" id="KW-1185">Reference proteome</keyword>